<dbReference type="RefSeq" id="WP_110017829.1">
    <property type="nucleotide sequence ID" value="NZ_QGTJ01000003.1"/>
</dbReference>
<keyword evidence="5" id="KW-1185">Reference proteome</keyword>
<dbReference type="Proteomes" id="UP000246569">
    <property type="component" value="Unassembled WGS sequence"/>
</dbReference>
<gene>
    <name evidence="4" type="ORF">C7443_103251</name>
</gene>
<dbReference type="OrthoDB" id="5734604at2"/>
<dbReference type="InterPro" id="IPR036679">
    <property type="entry name" value="FlgN-like_sf"/>
</dbReference>
<name>A0A317MWQ3_9GAMM</name>
<comment type="similarity">
    <text evidence="2">Belongs to the FlgN family.</text>
</comment>
<sequence length="160" mass="16945">MLAQLLASELEATRALGTVLIEEYHCLREHQPPEVLAAVVSAKEAATARLQADAARRLEHLGRHGFPSNAEGLAACIAAAPTEERFRLNALWHDLMDAAGTAWKQNGINGGIIAASRSATERALAILRGQDTNTCLYGADAKAHYGSGAGGAHLRTLIRA</sequence>
<keyword evidence="3" id="KW-1005">Bacterial flagellum biogenesis</keyword>
<keyword evidence="4" id="KW-0966">Cell projection</keyword>
<comment type="function">
    <text evidence="1">Required for the efficient initiation of filament assembly.</text>
</comment>
<dbReference type="Gene3D" id="1.20.58.300">
    <property type="entry name" value="FlgN-like"/>
    <property type="match status" value="1"/>
</dbReference>
<reference evidence="4 5" key="1">
    <citation type="submission" date="2018-05" db="EMBL/GenBank/DDBJ databases">
        <title>Genomic Encyclopedia of Type Strains, Phase IV (KMG-IV): sequencing the most valuable type-strain genomes for metagenomic binning, comparative biology and taxonomic classification.</title>
        <authorList>
            <person name="Goeker M."/>
        </authorList>
    </citation>
    <scope>NUCLEOTIDE SEQUENCE [LARGE SCALE GENOMIC DNA]</scope>
    <source>
        <strain evidence="4 5">DSM 23606</strain>
    </source>
</reference>
<accession>A0A317MWQ3</accession>
<protein>
    <submittedName>
        <fullName evidence="4">Flagellar biosynthesis/type III secretory pathway chaperone</fullName>
    </submittedName>
</protein>
<evidence type="ECO:0000313" key="5">
    <source>
        <dbReference type="Proteomes" id="UP000246569"/>
    </source>
</evidence>
<dbReference type="AlphaFoldDB" id="A0A317MWQ3"/>
<evidence type="ECO:0000256" key="3">
    <source>
        <dbReference type="ARBA" id="ARBA00022795"/>
    </source>
</evidence>
<dbReference type="SUPFAM" id="SSF140566">
    <property type="entry name" value="FlgN-like"/>
    <property type="match status" value="1"/>
</dbReference>
<evidence type="ECO:0000256" key="1">
    <source>
        <dbReference type="ARBA" id="ARBA00002397"/>
    </source>
</evidence>
<evidence type="ECO:0000313" key="4">
    <source>
        <dbReference type="EMBL" id="PWV63326.1"/>
    </source>
</evidence>
<comment type="caution">
    <text evidence="4">The sequence shown here is derived from an EMBL/GenBank/DDBJ whole genome shotgun (WGS) entry which is preliminary data.</text>
</comment>
<proteinExistence type="inferred from homology"/>
<evidence type="ECO:0000256" key="2">
    <source>
        <dbReference type="ARBA" id="ARBA00007703"/>
    </source>
</evidence>
<dbReference type="EMBL" id="QGTJ01000003">
    <property type="protein sequence ID" value="PWV63326.1"/>
    <property type="molecule type" value="Genomic_DNA"/>
</dbReference>
<keyword evidence="4" id="KW-0969">Cilium</keyword>
<dbReference type="Pfam" id="PF05130">
    <property type="entry name" value="FlgN"/>
    <property type="match status" value="1"/>
</dbReference>
<organism evidence="4 5">
    <name type="scientific">Plasticicumulans acidivorans</name>
    <dbReference type="NCBI Taxonomy" id="886464"/>
    <lineage>
        <taxon>Bacteria</taxon>
        <taxon>Pseudomonadati</taxon>
        <taxon>Pseudomonadota</taxon>
        <taxon>Gammaproteobacteria</taxon>
        <taxon>Candidatus Competibacteraceae</taxon>
        <taxon>Plasticicumulans</taxon>
    </lineage>
</organism>
<keyword evidence="4" id="KW-0282">Flagellum</keyword>
<dbReference type="GO" id="GO:0044780">
    <property type="term" value="P:bacterial-type flagellum assembly"/>
    <property type="evidence" value="ECO:0007669"/>
    <property type="project" value="InterPro"/>
</dbReference>
<dbReference type="InterPro" id="IPR007809">
    <property type="entry name" value="FlgN-like"/>
</dbReference>